<feature type="domain" description="HTH lysR-type" evidence="5">
    <location>
        <begin position="4"/>
        <end position="62"/>
    </location>
</feature>
<dbReference type="GO" id="GO:0003700">
    <property type="term" value="F:DNA-binding transcription factor activity"/>
    <property type="evidence" value="ECO:0007669"/>
    <property type="project" value="InterPro"/>
</dbReference>
<evidence type="ECO:0000259" key="5">
    <source>
        <dbReference type="PROSITE" id="PS50931"/>
    </source>
</evidence>
<gene>
    <name evidence="6" type="ORF">G1H19_07695</name>
</gene>
<dbReference type="Gene3D" id="1.10.10.10">
    <property type="entry name" value="Winged helix-like DNA-binding domain superfamily/Winged helix DNA-binding domain"/>
    <property type="match status" value="1"/>
</dbReference>
<organism evidence="6 7">
    <name type="scientific">Goekera deserti</name>
    <dbReference type="NCBI Taxonomy" id="2497753"/>
    <lineage>
        <taxon>Bacteria</taxon>
        <taxon>Bacillati</taxon>
        <taxon>Actinomycetota</taxon>
        <taxon>Actinomycetes</taxon>
        <taxon>Geodermatophilales</taxon>
        <taxon>Geodermatophilaceae</taxon>
        <taxon>Goekera</taxon>
    </lineage>
</organism>
<evidence type="ECO:0000256" key="2">
    <source>
        <dbReference type="ARBA" id="ARBA00023015"/>
    </source>
</evidence>
<evidence type="ECO:0000313" key="6">
    <source>
        <dbReference type="EMBL" id="NEL53880.1"/>
    </source>
</evidence>
<keyword evidence="2" id="KW-0805">Transcription regulation</keyword>
<evidence type="ECO:0000256" key="1">
    <source>
        <dbReference type="ARBA" id="ARBA00009437"/>
    </source>
</evidence>
<dbReference type="Pfam" id="PF03466">
    <property type="entry name" value="LysR_substrate"/>
    <property type="match status" value="1"/>
</dbReference>
<dbReference type="InterPro" id="IPR036388">
    <property type="entry name" value="WH-like_DNA-bd_sf"/>
</dbReference>
<evidence type="ECO:0000256" key="4">
    <source>
        <dbReference type="ARBA" id="ARBA00023163"/>
    </source>
</evidence>
<keyword evidence="3" id="KW-0238">DNA-binding</keyword>
<dbReference type="PROSITE" id="PS50931">
    <property type="entry name" value="HTH_LYSR"/>
    <property type="match status" value="1"/>
</dbReference>
<evidence type="ECO:0000313" key="7">
    <source>
        <dbReference type="Proteomes" id="UP000470470"/>
    </source>
</evidence>
<dbReference type="Pfam" id="PF00126">
    <property type="entry name" value="HTH_1"/>
    <property type="match status" value="1"/>
</dbReference>
<dbReference type="InterPro" id="IPR005119">
    <property type="entry name" value="LysR_subst-bd"/>
</dbReference>
<comment type="caution">
    <text evidence="6">The sequence shown here is derived from an EMBL/GenBank/DDBJ whole genome shotgun (WGS) entry which is preliminary data.</text>
</comment>
<comment type="similarity">
    <text evidence="1">Belongs to the LysR transcriptional regulatory family.</text>
</comment>
<dbReference type="PANTHER" id="PTHR30126:SF98">
    <property type="entry name" value="HTH-TYPE TRANSCRIPTIONAL ACTIVATOR BAUR"/>
    <property type="match status" value="1"/>
</dbReference>
<dbReference type="InterPro" id="IPR036390">
    <property type="entry name" value="WH_DNA-bd_sf"/>
</dbReference>
<dbReference type="RefSeq" id="WP_162392707.1">
    <property type="nucleotide sequence ID" value="NZ_JAABOZ010000002.1"/>
</dbReference>
<protein>
    <submittedName>
        <fullName evidence="6">LysR family transcriptional regulator</fullName>
    </submittedName>
</protein>
<evidence type="ECO:0000256" key="3">
    <source>
        <dbReference type="ARBA" id="ARBA00023125"/>
    </source>
</evidence>
<dbReference type="GO" id="GO:0000976">
    <property type="term" value="F:transcription cis-regulatory region binding"/>
    <property type="evidence" value="ECO:0007669"/>
    <property type="project" value="TreeGrafter"/>
</dbReference>
<reference evidence="6 7" key="1">
    <citation type="submission" date="2020-02" db="EMBL/GenBank/DDBJ databases">
        <title>The whole genome sequence of CPCC 205119.</title>
        <authorList>
            <person name="Jiang Z."/>
        </authorList>
    </citation>
    <scope>NUCLEOTIDE SEQUENCE [LARGE SCALE GENOMIC DNA]</scope>
    <source>
        <strain evidence="6 7">CPCC 205119</strain>
    </source>
</reference>
<keyword evidence="4" id="KW-0804">Transcription</keyword>
<proteinExistence type="inferred from homology"/>
<dbReference type="InterPro" id="IPR000847">
    <property type="entry name" value="LysR_HTH_N"/>
</dbReference>
<accession>A0A7K3WDN6</accession>
<dbReference type="AlphaFoldDB" id="A0A7K3WDN6"/>
<dbReference type="SUPFAM" id="SSF46785">
    <property type="entry name" value="Winged helix' DNA-binding domain"/>
    <property type="match status" value="1"/>
</dbReference>
<dbReference type="EMBL" id="JAAGWK010000010">
    <property type="protein sequence ID" value="NEL53880.1"/>
    <property type="molecule type" value="Genomic_DNA"/>
</dbReference>
<name>A0A7K3WDN6_9ACTN</name>
<sequence>MSLPNLKILRTFLEVASQGSMTDAATALGYVPSAVSSHVADLERELRVRLIDRSPGSRLVLTAAGRAVQAAAAELLVSTTSFQDAVGELADGHVEELRLGSFPSALAHLVAPALSGVADGVRLHIVEVETPAGLRMVKSGEIDALVAYRYLPDDEPYARDGFQVSQLGHDALTLVASSDRDWDFAACVDARWVAGHAGNGDRRLLERWARSLRFKPTIRYEVEEFQSSLALIQTGCAVGLLPTHVAAPSIDRGLIRPVALPDDLSCPPREILGVTRTVHRPRVVLRLFDELTVRLGG</sequence>
<dbReference type="Proteomes" id="UP000470470">
    <property type="component" value="Unassembled WGS sequence"/>
</dbReference>
<dbReference type="Gene3D" id="3.40.190.10">
    <property type="entry name" value="Periplasmic binding protein-like II"/>
    <property type="match status" value="2"/>
</dbReference>
<dbReference type="SUPFAM" id="SSF53850">
    <property type="entry name" value="Periplasmic binding protein-like II"/>
    <property type="match status" value="1"/>
</dbReference>
<dbReference type="PANTHER" id="PTHR30126">
    <property type="entry name" value="HTH-TYPE TRANSCRIPTIONAL REGULATOR"/>
    <property type="match status" value="1"/>
</dbReference>
<keyword evidence="7" id="KW-1185">Reference proteome</keyword>